<evidence type="ECO:0000313" key="5">
    <source>
        <dbReference type="Proteomes" id="UP001165587"/>
    </source>
</evidence>
<comment type="caution">
    <text evidence="4">The sequence shown here is derived from an EMBL/GenBank/DDBJ whole genome shotgun (WGS) entry which is preliminary data.</text>
</comment>
<dbReference type="Gene3D" id="3.10.560.10">
    <property type="entry name" value="Outer membrane lipoprotein wza domain like"/>
    <property type="match status" value="1"/>
</dbReference>
<dbReference type="AlphaFoldDB" id="A0AA41XEN2"/>
<accession>A0AA41XEN2</accession>
<keyword evidence="2" id="KW-0812">Transmembrane</keyword>
<dbReference type="SUPFAM" id="SSF47781">
    <property type="entry name" value="RuvA domain 2-like"/>
    <property type="match status" value="1"/>
</dbReference>
<proteinExistence type="predicted"/>
<dbReference type="Gene3D" id="1.10.150.280">
    <property type="entry name" value="AF1531-like domain"/>
    <property type="match status" value="1"/>
</dbReference>
<dbReference type="GO" id="GO:0006281">
    <property type="term" value="P:DNA repair"/>
    <property type="evidence" value="ECO:0007669"/>
    <property type="project" value="InterPro"/>
</dbReference>
<keyword evidence="4" id="KW-0238">DNA-binding</keyword>
<dbReference type="InterPro" id="IPR019554">
    <property type="entry name" value="Soluble_ligand-bd"/>
</dbReference>
<evidence type="ECO:0000256" key="2">
    <source>
        <dbReference type="SAM" id="Phobius"/>
    </source>
</evidence>
<sequence>MSDSGARPGAATGDGVLLLSDRVAVEPQQAATAGPQRGGAIDDVVERGPTVRVRVAIGAALVLVVVALVASVLVTALSPVGATTVFGAAGDGGSGGDSVVSPSHTVAPSPSPGPPESGGDASMGESRAAILVHVLGSVVRPGVYELAEGSRAVDAVALAGGFAEGAEQSSLNLARPLVDGEQLRVLAVGEAPAAAAGSAGAGGSPSSGASGGPGVSSGVAGGSPGALINLNSATALDLDTLPRIGPAMAARIISWRDENGPFATVDDLLQVTGIGDKTFESLRPLVTV</sequence>
<keyword evidence="5" id="KW-1185">Reference proteome</keyword>
<dbReference type="InterPro" id="IPR051675">
    <property type="entry name" value="Endo/Exo/Phosphatase_dom_1"/>
</dbReference>
<dbReference type="GO" id="GO:0015627">
    <property type="term" value="C:type II protein secretion system complex"/>
    <property type="evidence" value="ECO:0007669"/>
    <property type="project" value="TreeGrafter"/>
</dbReference>
<dbReference type="NCBIfam" id="TIGR00426">
    <property type="entry name" value="competence protein ComEA helix-hairpin-helix repeat region"/>
    <property type="match status" value="1"/>
</dbReference>
<dbReference type="Pfam" id="PF10531">
    <property type="entry name" value="SLBB"/>
    <property type="match status" value="1"/>
</dbReference>
<evidence type="ECO:0000256" key="1">
    <source>
        <dbReference type="SAM" id="MobiDB-lite"/>
    </source>
</evidence>
<dbReference type="InterPro" id="IPR004509">
    <property type="entry name" value="Competence_ComEA_HhH"/>
</dbReference>
<dbReference type="Proteomes" id="UP001165587">
    <property type="component" value="Unassembled WGS sequence"/>
</dbReference>
<dbReference type="PANTHER" id="PTHR21180">
    <property type="entry name" value="ENDONUCLEASE/EXONUCLEASE/PHOSPHATASE FAMILY DOMAIN-CONTAINING PROTEIN 1"/>
    <property type="match status" value="1"/>
</dbReference>
<feature type="compositionally biased region" description="Gly residues" evidence="1">
    <location>
        <begin position="199"/>
        <end position="217"/>
    </location>
</feature>
<name>A0AA41XEN2_9MICO</name>
<gene>
    <name evidence="4" type="ORF">N1028_00300</name>
</gene>
<organism evidence="4 5">
    <name type="scientific">Herbiconiux oxytropis</name>
    <dbReference type="NCBI Taxonomy" id="2970915"/>
    <lineage>
        <taxon>Bacteria</taxon>
        <taxon>Bacillati</taxon>
        <taxon>Actinomycetota</taxon>
        <taxon>Actinomycetes</taxon>
        <taxon>Micrococcales</taxon>
        <taxon>Microbacteriaceae</taxon>
        <taxon>Herbiconiux</taxon>
    </lineage>
</organism>
<protein>
    <submittedName>
        <fullName evidence="4">ComEA family DNA-binding protein</fullName>
    </submittedName>
</protein>
<dbReference type="GO" id="GO:0015628">
    <property type="term" value="P:protein secretion by the type II secretion system"/>
    <property type="evidence" value="ECO:0007669"/>
    <property type="project" value="TreeGrafter"/>
</dbReference>
<dbReference type="Pfam" id="PF12836">
    <property type="entry name" value="HHH_3"/>
    <property type="match status" value="1"/>
</dbReference>
<feature type="domain" description="Helix-hairpin-helix DNA-binding motif class 1" evidence="3">
    <location>
        <begin position="236"/>
        <end position="255"/>
    </location>
</feature>
<dbReference type="SMART" id="SM00278">
    <property type="entry name" value="HhH1"/>
    <property type="match status" value="2"/>
</dbReference>
<reference evidence="4" key="1">
    <citation type="submission" date="2022-08" db="EMBL/GenBank/DDBJ databases">
        <authorList>
            <person name="Deng Y."/>
            <person name="Han X.-F."/>
            <person name="Zhang Y.-Q."/>
        </authorList>
    </citation>
    <scope>NUCLEOTIDE SEQUENCE</scope>
    <source>
        <strain evidence="4">CPCC 203407</strain>
    </source>
</reference>
<evidence type="ECO:0000313" key="4">
    <source>
        <dbReference type="EMBL" id="MCS5724330.1"/>
    </source>
</evidence>
<dbReference type="InterPro" id="IPR010994">
    <property type="entry name" value="RuvA_2-like"/>
</dbReference>
<keyword evidence="2" id="KW-0472">Membrane</keyword>
<dbReference type="GO" id="GO:0003677">
    <property type="term" value="F:DNA binding"/>
    <property type="evidence" value="ECO:0007669"/>
    <property type="project" value="UniProtKB-KW"/>
</dbReference>
<feature type="region of interest" description="Disordered" evidence="1">
    <location>
        <begin position="195"/>
        <end position="217"/>
    </location>
</feature>
<dbReference type="RefSeq" id="WP_259524751.1">
    <property type="nucleotide sequence ID" value="NZ_JANLCK010000001.1"/>
</dbReference>
<feature type="region of interest" description="Disordered" evidence="1">
    <location>
        <begin position="93"/>
        <end position="123"/>
    </location>
</feature>
<keyword evidence="2" id="KW-1133">Transmembrane helix</keyword>
<evidence type="ECO:0000259" key="3">
    <source>
        <dbReference type="SMART" id="SM00278"/>
    </source>
</evidence>
<feature type="domain" description="Helix-hairpin-helix DNA-binding motif class 1" evidence="3">
    <location>
        <begin position="266"/>
        <end position="285"/>
    </location>
</feature>
<dbReference type="InterPro" id="IPR003583">
    <property type="entry name" value="Hlx-hairpin-Hlx_DNA-bd_motif"/>
</dbReference>
<dbReference type="EMBL" id="JANLCK010000001">
    <property type="protein sequence ID" value="MCS5724330.1"/>
    <property type="molecule type" value="Genomic_DNA"/>
</dbReference>
<feature type="transmembrane region" description="Helical" evidence="2">
    <location>
        <begin position="55"/>
        <end position="77"/>
    </location>
</feature>
<dbReference type="PANTHER" id="PTHR21180:SF32">
    <property type="entry name" value="ENDONUCLEASE_EXONUCLEASE_PHOSPHATASE FAMILY DOMAIN-CONTAINING PROTEIN 1"/>
    <property type="match status" value="1"/>
</dbReference>